<sequence>MPLLTENAMPKAHMSLVQVMRLICHVYSLSFVDKGLYVIQNIYELSYPKTCCEIKSDVTQNLIGRLSFIKDLIDSVQDMQEEYNKSNVDEMKSMVLMKKTKGNRAIAGWLSPVVSYSDGGQNDEKEDSDHANNKDNEDDSDSDDAEAGNDDNDKYYHIDST</sequence>
<dbReference type="Proteomes" id="UP000740926">
    <property type="component" value="Unassembled WGS sequence"/>
</dbReference>
<gene>
    <name evidence="2" type="ORF">G6F50_006373</name>
</gene>
<evidence type="ECO:0000313" key="2">
    <source>
        <dbReference type="EMBL" id="KAG1569438.1"/>
    </source>
</evidence>
<evidence type="ECO:0000313" key="3">
    <source>
        <dbReference type="Proteomes" id="UP000740926"/>
    </source>
</evidence>
<proteinExistence type="predicted"/>
<dbReference type="AlphaFoldDB" id="A0A9P6Z3A0"/>
<feature type="compositionally biased region" description="Acidic residues" evidence="1">
    <location>
        <begin position="136"/>
        <end position="150"/>
    </location>
</feature>
<organism evidence="2 3">
    <name type="scientific">Rhizopus delemar</name>
    <dbReference type="NCBI Taxonomy" id="936053"/>
    <lineage>
        <taxon>Eukaryota</taxon>
        <taxon>Fungi</taxon>
        <taxon>Fungi incertae sedis</taxon>
        <taxon>Mucoromycota</taxon>
        <taxon>Mucoromycotina</taxon>
        <taxon>Mucoromycetes</taxon>
        <taxon>Mucorales</taxon>
        <taxon>Mucorineae</taxon>
        <taxon>Rhizopodaceae</taxon>
        <taxon>Rhizopus</taxon>
    </lineage>
</organism>
<protein>
    <submittedName>
        <fullName evidence="2">Uncharacterized protein</fullName>
    </submittedName>
</protein>
<feature type="region of interest" description="Disordered" evidence="1">
    <location>
        <begin position="117"/>
        <end position="161"/>
    </location>
</feature>
<evidence type="ECO:0000256" key="1">
    <source>
        <dbReference type="SAM" id="MobiDB-lite"/>
    </source>
</evidence>
<keyword evidence="3" id="KW-1185">Reference proteome</keyword>
<feature type="compositionally biased region" description="Basic and acidic residues" evidence="1">
    <location>
        <begin position="151"/>
        <end position="161"/>
    </location>
</feature>
<name>A0A9P6Z3A0_9FUNG</name>
<dbReference type="EMBL" id="JAANIU010000926">
    <property type="protein sequence ID" value="KAG1569438.1"/>
    <property type="molecule type" value="Genomic_DNA"/>
</dbReference>
<reference evidence="2 3" key="1">
    <citation type="journal article" date="2020" name="Microb. Genom.">
        <title>Genetic diversity of clinical and environmental Mucorales isolates obtained from an investigation of mucormycosis cases among solid organ transplant recipients.</title>
        <authorList>
            <person name="Nguyen M.H."/>
            <person name="Kaul D."/>
            <person name="Muto C."/>
            <person name="Cheng S.J."/>
            <person name="Richter R.A."/>
            <person name="Bruno V.M."/>
            <person name="Liu G."/>
            <person name="Beyhan S."/>
            <person name="Sundermann A.J."/>
            <person name="Mounaud S."/>
            <person name="Pasculle A.W."/>
            <person name="Nierman W.C."/>
            <person name="Driscoll E."/>
            <person name="Cumbie R."/>
            <person name="Clancy C.J."/>
            <person name="Dupont C.L."/>
        </authorList>
    </citation>
    <scope>NUCLEOTIDE SEQUENCE [LARGE SCALE GENOMIC DNA]</scope>
    <source>
        <strain evidence="2 3">GL24</strain>
    </source>
</reference>
<accession>A0A9P6Z3A0</accession>
<comment type="caution">
    <text evidence="2">The sequence shown here is derived from an EMBL/GenBank/DDBJ whole genome shotgun (WGS) entry which is preliminary data.</text>
</comment>